<dbReference type="InterPro" id="IPR050498">
    <property type="entry name" value="Ycf3"/>
</dbReference>
<dbReference type="Proteomes" id="UP000254711">
    <property type="component" value="Unassembled WGS sequence"/>
</dbReference>
<feature type="repeat" description="TPR" evidence="4">
    <location>
        <begin position="357"/>
        <end position="390"/>
    </location>
</feature>
<dbReference type="Gene3D" id="2.40.70.10">
    <property type="entry name" value="Acid Proteases"/>
    <property type="match status" value="2"/>
</dbReference>
<accession>A0A370KD65</accession>
<dbReference type="PROSITE" id="PS50005">
    <property type="entry name" value="TPR"/>
    <property type="match status" value="3"/>
</dbReference>
<dbReference type="InterPro" id="IPR011990">
    <property type="entry name" value="TPR-like_helical_dom_sf"/>
</dbReference>
<dbReference type="SMART" id="SM00028">
    <property type="entry name" value="TPR"/>
    <property type="match status" value="4"/>
</dbReference>
<dbReference type="SUPFAM" id="SSF50630">
    <property type="entry name" value="Acid proteases"/>
    <property type="match status" value="2"/>
</dbReference>
<feature type="region of interest" description="Disordered" evidence="5">
    <location>
        <begin position="300"/>
        <end position="321"/>
    </location>
</feature>
<sequence length="578" mass="61536">MAALVAGHAWADGCRLKDFGTLPVEMVGNRATTMVKINGANTRFILDTGASFNTMSSANASALGLKLEPAPFGYRLRGIGGDVYVQQAHVKEFGILDTTLKNVAFIVGGTDAGNGFLGANLLDYADLEIDLAHGKLTLFQADHCANASLAYWSKDGNYNVADIAPFDSPYDRRTFINVLINGRKVRAVIDSGASATLLTRDAAERAGINLNAPDARGGSISTGVGSKPVKTWTVKVDSFSVGSETIRNSQMQVLDGRIGDDTDMLLGVDFLLAHRMFIANSIRKVFFTYNGGRVFTFATAPSDGDKSDSGGAAGENGTAPKTATEYAFSGEAHLSRGEPKAAIADLDQAIRLDPDQAAFYVARARAHAADIEPDAALSDLDKALSLDPKNVDALLMRAEFRFAHKDRAGAASDAAAASTVAPAGSSQARAIASLYIELDQPGAALPMLDDWIRLHNDDAMLGSALNERCWARGLSNQMLDDALKDCHKAIKRDGQNPAYLDSLGLVELRLGHYPESIKAYEQALVQKPRSAWTHYGLGLAEIRGGQQQAGNADLVAARTLDPQIDTRATKYGLKVSGP</sequence>
<evidence type="ECO:0000256" key="1">
    <source>
        <dbReference type="ARBA" id="ARBA00022737"/>
    </source>
</evidence>
<proteinExistence type="predicted"/>
<keyword evidence="8" id="KW-1185">Reference proteome</keyword>
<dbReference type="PANTHER" id="PTHR44858:SF1">
    <property type="entry name" value="UDP-N-ACETYLGLUCOSAMINE--PEPTIDE N-ACETYLGLUCOSAMINYLTRANSFERASE SPINDLY-RELATED"/>
    <property type="match status" value="1"/>
</dbReference>
<feature type="repeat" description="TPR" evidence="4">
    <location>
        <begin position="497"/>
        <end position="530"/>
    </location>
</feature>
<keyword evidence="2" id="KW-0378">Hydrolase</keyword>
<dbReference type="Gene3D" id="1.25.40.10">
    <property type="entry name" value="Tetratricopeptide repeat domain"/>
    <property type="match status" value="2"/>
</dbReference>
<dbReference type="InterPro" id="IPR021109">
    <property type="entry name" value="Peptidase_aspartic_dom_sf"/>
</dbReference>
<dbReference type="Pfam" id="PF13414">
    <property type="entry name" value="TPR_11"/>
    <property type="match status" value="1"/>
</dbReference>
<dbReference type="OrthoDB" id="9813074at2"/>
<name>A0A370KD65_9GAMM</name>
<dbReference type="Pfam" id="PF13432">
    <property type="entry name" value="TPR_16"/>
    <property type="match status" value="1"/>
</dbReference>
<dbReference type="InterPro" id="IPR001995">
    <property type="entry name" value="Peptidase_A2_cat"/>
</dbReference>
<evidence type="ECO:0000256" key="3">
    <source>
        <dbReference type="ARBA" id="ARBA00022803"/>
    </source>
</evidence>
<dbReference type="PANTHER" id="PTHR44858">
    <property type="entry name" value="TETRATRICOPEPTIDE REPEAT PROTEIN 6"/>
    <property type="match status" value="1"/>
</dbReference>
<evidence type="ECO:0000256" key="4">
    <source>
        <dbReference type="PROSITE-ProRule" id="PRU00339"/>
    </source>
</evidence>
<evidence type="ECO:0000256" key="2">
    <source>
        <dbReference type="ARBA" id="ARBA00022801"/>
    </source>
</evidence>
<evidence type="ECO:0000313" key="7">
    <source>
        <dbReference type="EMBL" id="RDJ00595.1"/>
    </source>
</evidence>
<dbReference type="GO" id="GO:0009279">
    <property type="term" value="C:cell outer membrane"/>
    <property type="evidence" value="ECO:0007669"/>
    <property type="project" value="TreeGrafter"/>
</dbReference>
<dbReference type="GO" id="GO:0004190">
    <property type="term" value="F:aspartic-type endopeptidase activity"/>
    <property type="evidence" value="ECO:0007669"/>
    <property type="project" value="InterPro"/>
</dbReference>
<dbReference type="PROSITE" id="PS50175">
    <property type="entry name" value="ASP_PROT_RETROV"/>
    <property type="match status" value="1"/>
</dbReference>
<dbReference type="GO" id="GO:0046813">
    <property type="term" value="P:receptor-mediated virion attachment to host cell"/>
    <property type="evidence" value="ECO:0007669"/>
    <property type="project" value="TreeGrafter"/>
</dbReference>
<protein>
    <submittedName>
        <fullName evidence="7">Tetratricopeptide repeat protein</fullName>
    </submittedName>
</protein>
<dbReference type="AlphaFoldDB" id="A0A370KD65"/>
<dbReference type="PROSITE" id="PS00141">
    <property type="entry name" value="ASP_PROTEASE"/>
    <property type="match status" value="2"/>
</dbReference>
<dbReference type="GO" id="GO:0006508">
    <property type="term" value="P:proteolysis"/>
    <property type="evidence" value="ECO:0007669"/>
    <property type="project" value="InterPro"/>
</dbReference>
<evidence type="ECO:0000313" key="8">
    <source>
        <dbReference type="Proteomes" id="UP000254711"/>
    </source>
</evidence>
<dbReference type="Pfam" id="PF13650">
    <property type="entry name" value="Asp_protease_2"/>
    <property type="match status" value="2"/>
</dbReference>
<dbReference type="EMBL" id="QQSY01000001">
    <property type="protein sequence ID" value="RDJ00595.1"/>
    <property type="molecule type" value="Genomic_DNA"/>
</dbReference>
<organism evidence="7 8">
    <name type="scientific">Dyella solisilvae</name>
    <dbReference type="NCBI Taxonomy" id="1920168"/>
    <lineage>
        <taxon>Bacteria</taxon>
        <taxon>Pseudomonadati</taxon>
        <taxon>Pseudomonadota</taxon>
        <taxon>Gammaproteobacteria</taxon>
        <taxon>Lysobacterales</taxon>
        <taxon>Rhodanobacteraceae</taxon>
        <taxon>Dyella</taxon>
    </lineage>
</organism>
<evidence type="ECO:0000259" key="6">
    <source>
        <dbReference type="PROSITE" id="PS50175"/>
    </source>
</evidence>
<gene>
    <name evidence="7" type="ORF">DVT68_00605</name>
</gene>
<dbReference type="CDD" id="cd05483">
    <property type="entry name" value="retropepsin_like_bacteria"/>
    <property type="match status" value="2"/>
</dbReference>
<dbReference type="InterPro" id="IPR019734">
    <property type="entry name" value="TPR_rpt"/>
</dbReference>
<dbReference type="InterPro" id="IPR034122">
    <property type="entry name" value="Retropepsin-like_bacterial"/>
</dbReference>
<feature type="domain" description="Peptidase A2" evidence="6">
    <location>
        <begin position="42"/>
        <end position="121"/>
    </location>
</feature>
<keyword evidence="3 4" id="KW-0802">TPR repeat</keyword>
<feature type="repeat" description="TPR" evidence="4">
    <location>
        <begin position="323"/>
        <end position="356"/>
    </location>
</feature>
<reference evidence="7 8" key="1">
    <citation type="submission" date="2018-07" db="EMBL/GenBank/DDBJ databases">
        <title>Dyella solisilvae sp. nov., isolated from the pine and broad-leaved mixed forest soil.</title>
        <authorList>
            <person name="Gao Z."/>
            <person name="Qiu L."/>
        </authorList>
    </citation>
    <scope>NUCLEOTIDE SEQUENCE [LARGE SCALE GENOMIC DNA]</scope>
    <source>
        <strain evidence="7 8">DHG54</strain>
    </source>
</reference>
<comment type="caution">
    <text evidence="7">The sequence shown here is derived from an EMBL/GenBank/DDBJ whole genome shotgun (WGS) entry which is preliminary data.</text>
</comment>
<keyword evidence="1" id="KW-0677">Repeat</keyword>
<evidence type="ECO:0000256" key="5">
    <source>
        <dbReference type="SAM" id="MobiDB-lite"/>
    </source>
</evidence>
<dbReference type="InterPro" id="IPR001969">
    <property type="entry name" value="Aspartic_peptidase_AS"/>
</dbReference>
<dbReference type="SUPFAM" id="SSF48452">
    <property type="entry name" value="TPR-like"/>
    <property type="match status" value="1"/>
</dbReference>